<keyword evidence="1" id="KW-1133">Transmembrane helix</keyword>
<reference evidence="2 3" key="1">
    <citation type="submission" date="2018-11" db="EMBL/GenBank/DDBJ databases">
        <title>Genome sequencing of Lautropia sp. KCOM 2505 (= ChDC F240).</title>
        <authorList>
            <person name="Kook J.-K."/>
            <person name="Park S.-N."/>
            <person name="Lim Y.K."/>
        </authorList>
    </citation>
    <scope>NUCLEOTIDE SEQUENCE [LARGE SCALE GENOMIC DNA]</scope>
    <source>
        <strain evidence="2 3">KCOM 2505</strain>
    </source>
</reference>
<protein>
    <recommendedName>
        <fullName evidence="4">Glycosyltransferase RgtA/B/C/D-like domain-containing protein</fullName>
    </recommendedName>
</protein>
<feature type="transmembrane region" description="Helical" evidence="1">
    <location>
        <begin position="168"/>
        <end position="194"/>
    </location>
</feature>
<evidence type="ECO:0000256" key="1">
    <source>
        <dbReference type="SAM" id="Phobius"/>
    </source>
</evidence>
<evidence type="ECO:0000313" key="3">
    <source>
        <dbReference type="Proteomes" id="UP000270261"/>
    </source>
</evidence>
<accession>A0A3R8LR87</accession>
<feature type="transmembrane region" description="Helical" evidence="1">
    <location>
        <begin position="89"/>
        <end position="110"/>
    </location>
</feature>
<keyword evidence="3" id="KW-1185">Reference proteome</keyword>
<dbReference type="RefSeq" id="WP_125094439.1">
    <property type="nucleotide sequence ID" value="NZ_RRUE01000001.1"/>
</dbReference>
<feature type="transmembrane region" description="Helical" evidence="1">
    <location>
        <begin position="256"/>
        <end position="274"/>
    </location>
</feature>
<dbReference type="Proteomes" id="UP000270261">
    <property type="component" value="Unassembled WGS sequence"/>
</dbReference>
<evidence type="ECO:0008006" key="4">
    <source>
        <dbReference type="Google" id="ProtNLM"/>
    </source>
</evidence>
<feature type="transmembrane region" description="Helical" evidence="1">
    <location>
        <begin position="286"/>
        <end position="305"/>
    </location>
</feature>
<proteinExistence type="predicted"/>
<feature type="transmembrane region" description="Helical" evidence="1">
    <location>
        <begin position="206"/>
        <end position="224"/>
    </location>
</feature>
<name>A0A3R8LR87_9BURK</name>
<comment type="caution">
    <text evidence="2">The sequence shown here is derived from an EMBL/GenBank/DDBJ whole genome shotgun (WGS) entry which is preliminary data.</text>
</comment>
<organism evidence="2 3">
    <name type="scientific">Lautropia dentalis</name>
    <dbReference type="NCBI Taxonomy" id="2490857"/>
    <lineage>
        <taxon>Bacteria</taxon>
        <taxon>Pseudomonadati</taxon>
        <taxon>Pseudomonadota</taxon>
        <taxon>Betaproteobacteria</taxon>
        <taxon>Burkholderiales</taxon>
        <taxon>Burkholderiaceae</taxon>
        <taxon>Lautropia</taxon>
    </lineage>
</organism>
<sequence length="521" mass="58144">MQTSSSHQSAGSFYWPALLLATLGLWLRADHLGHFAARHLWAEDGNVFISQAHALGWHSLLEPYASYLHLYPRMFSLLADPLPLTDRPAVLLIGWLLAYYFMCFCAARLIRHMGGSPLHAAITVFLIAAQPHNGEVLFTITNAQWHLGAALGFMAMTRSDCSSRTELIVLAVVSFIAGLTGPFSIVVVAVVVFWLIPARRTWRGNWPIYACMAIAALVQAIHTIRQPRVSIHDFHFDPAIWAKGLWRFVSLGANNGLGYLLILVLLGCYVYLIFTSKGNRIKRLTALGLLFIGLGMGAAGMYVLFPDPLGAASRGLGQRYTWVPYAMVLASISVASIGAHRVLTAVMALAAVLFCVRQPLASKKSDLHFKSFVKLSEVTKTVIPIHPVWQAYPSWNIHLPPQTPEQPTYRMKMPDQNLTDRFNTPNLSGSSIATGFSCRNARHIGVEMDMHREQQGEVTLYWSDNERFGEQYKFGRWYPNGDIKAQFAFPAFPGNIFLHIDPHQQPPDATAIKELRIYCLN</sequence>
<dbReference type="OrthoDB" id="5955549at2"/>
<keyword evidence="1" id="KW-0812">Transmembrane</keyword>
<feature type="transmembrane region" description="Helical" evidence="1">
    <location>
        <begin position="12"/>
        <end position="29"/>
    </location>
</feature>
<keyword evidence="1" id="KW-0472">Membrane</keyword>
<feature type="transmembrane region" description="Helical" evidence="1">
    <location>
        <begin position="325"/>
        <end position="356"/>
    </location>
</feature>
<gene>
    <name evidence="2" type="ORF">EHV23_01720</name>
</gene>
<dbReference type="AlphaFoldDB" id="A0A3R8LR87"/>
<dbReference type="EMBL" id="RRUE01000001">
    <property type="protein sequence ID" value="RRN45008.1"/>
    <property type="molecule type" value="Genomic_DNA"/>
</dbReference>
<evidence type="ECO:0000313" key="2">
    <source>
        <dbReference type="EMBL" id="RRN45008.1"/>
    </source>
</evidence>